<dbReference type="Proteomes" id="UP001370490">
    <property type="component" value="Unassembled WGS sequence"/>
</dbReference>
<comment type="caution">
    <text evidence="1">The sequence shown here is derived from an EMBL/GenBank/DDBJ whole genome shotgun (WGS) entry which is preliminary data.</text>
</comment>
<accession>A0AAN8UM87</accession>
<keyword evidence="2" id="KW-1185">Reference proteome</keyword>
<dbReference type="GO" id="GO:0008832">
    <property type="term" value="F:dGTPase activity"/>
    <property type="evidence" value="ECO:0007669"/>
    <property type="project" value="TreeGrafter"/>
</dbReference>
<dbReference type="PANTHER" id="PTHR11373:SF4">
    <property type="entry name" value="DEOXYNUCLEOSIDE TRIPHOSPHATE TRIPHOSPHOHYDROLASE SAMHD1"/>
    <property type="match status" value="1"/>
</dbReference>
<dbReference type="InterPro" id="IPR050135">
    <property type="entry name" value="dGTPase-like"/>
</dbReference>
<reference evidence="1 2" key="1">
    <citation type="submission" date="2023-12" db="EMBL/GenBank/DDBJ databases">
        <title>A high-quality genome assembly for Dillenia turbinata (Dilleniales).</title>
        <authorList>
            <person name="Chanderbali A."/>
        </authorList>
    </citation>
    <scope>NUCLEOTIDE SEQUENCE [LARGE SCALE GENOMIC DNA]</scope>
    <source>
        <strain evidence="1">LSX21</strain>
        <tissue evidence="1">Leaf</tissue>
    </source>
</reference>
<proteinExistence type="predicted"/>
<dbReference type="GO" id="GO:0006203">
    <property type="term" value="P:dGTP catabolic process"/>
    <property type="evidence" value="ECO:0007669"/>
    <property type="project" value="TreeGrafter"/>
</dbReference>
<evidence type="ECO:0000313" key="1">
    <source>
        <dbReference type="EMBL" id="KAK6913138.1"/>
    </source>
</evidence>
<dbReference type="GO" id="GO:0005634">
    <property type="term" value="C:nucleus"/>
    <property type="evidence" value="ECO:0007669"/>
    <property type="project" value="TreeGrafter"/>
</dbReference>
<protein>
    <submittedName>
        <fullName evidence="1">Uncharacterized protein</fullName>
    </submittedName>
</protein>
<gene>
    <name evidence="1" type="ORF">RJ641_022739</name>
</gene>
<organism evidence="1 2">
    <name type="scientific">Dillenia turbinata</name>
    <dbReference type="NCBI Taxonomy" id="194707"/>
    <lineage>
        <taxon>Eukaryota</taxon>
        <taxon>Viridiplantae</taxon>
        <taxon>Streptophyta</taxon>
        <taxon>Embryophyta</taxon>
        <taxon>Tracheophyta</taxon>
        <taxon>Spermatophyta</taxon>
        <taxon>Magnoliopsida</taxon>
        <taxon>eudicotyledons</taxon>
        <taxon>Gunneridae</taxon>
        <taxon>Pentapetalae</taxon>
        <taxon>Dilleniales</taxon>
        <taxon>Dilleniaceae</taxon>
        <taxon>Dillenia</taxon>
    </lineage>
</organism>
<name>A0AAN8UM87_9MAGN</name>
<sequence length="203" mass="23340">MTLKLHARNIAISSMLSGGTAYQSRLTELSLAVKAISASVLPILFKKFEFCNEYAVSKDKLDNFKDVAPQDIICSQVVYLSCYFPVHDYKKWGVILREEDVAVCNVRIDLTRGRRNPLERVNLEEGSKAIDWQHEKALRFERSRLNSVDNETDSDLDYESKEKFYVHDDSVGAISEAFENFQLKTYGIKAQVHATPEKKRRRI</sequence>
<dbReference type="AlphaFoldDB" id="A0AAN8UM87"/>
<dbReference type="EMBL" id="JBAMMX010000027">
    <property type="protein sequence ID" value="KAK6913138.1"/>
    <property type="molecule type" value="Genomic_DNA"/>
</dbReference>
<evidence type="ECO:0000313" key="2">
    <source>
        <dbReference type="Proteomes" id="UP001370490"/>
    </source>
</evidence>
<dbReference type="PANTHER" id="PTHR11373">
    <property type="entry name" value="DEOXYNUCLEOSIDE TRIPHOSPHATE TRIPHOSPHOHYDROLASE"/>
    <property type="match status" value="1"/>
</dbReference>